<dbReference type="InterPro" id="IPR018712">
    <property type="entry name" value="Tle1-like_cat"/>
</dbReference>
<dbReference type="PANTHER" id="PTHR33840:SF2">
    <property type="entry name" value="TLE1 PHOSPHOLIPASE DOMAIN-CONTAINING PROTEIN"/>
    <property type="match status" value="1"/>
</dbReference>
<evidence type="ECO:0000259" key="2">
    <source>
        <dbReference type="Pfam" id="PF09994"/>
    </source>
</evidence>
<accession>A0A1X6NET6</accession>
<evidence type="ECO:0000256" key="1">
    <source>
        <dbReference type="SAM" id="MobiDB-lite"/>
    </source>
</evidence>
<gene>
    <name evidence="3" type="ORF">POSPLADRAFT_1128072</name>
</gene>
<feature type="domain" description="T6SS Phospholipase effector Tle1-like catalytic" evidence="2">
    <location>
        <begin position="60"/>
        <end position="352"/>
    </location>
</feature>
<dbReference type="GeneID" id="36328650"/>
<dbReference type="OrthoDB" id="3162439at2759"/>
<name>A0A1X6NET6_9APHY</name>
<protein>
    <recommendedName>
        <fullName evidence="2">T6SS Phospholipase effector Tle1-like catalytic domain-containing protein</fullName>
    </recommendedName>
</protein>
<dbReference type="EMBL" id="KZ110591">
    <property type="protein sequence ID" value="OSX67148.1"/>
    <property type="molecule type" value="Genomic_DNA"/>
</dbReference>
<evidence type="ECO:0000313" key="3">
    <source>
        <dbReference type="EMBL" id="OSX67148.1"/>
    </source>
</evidence>
<feature type="region of interest" description="Disordered" evidence="1">
    <location>
        <begin position="1"/>
        <end position="50"/>
    </location>
</feature>
<dbReference type="InterPro" id="IPR029058">
    <property type="entry name" value="AB_hydrolase_fold"/>
</dbReference>
<keyword evidence="4" id="KW-1185">Reference proteome</keyword>
<dbReference type="Pfam" id="PF09994">
    <property type="entry name" value="T6SS_Tle1-like_cat"/>
    <property type="match status" value="1"/>
</dbReference>
<dbReference type="RefSeq" id="XP_024343942.1">
    <property type="nucleotide sequence ID" value="XM_024483701.1"/>
</dbReference>
<dbReference type="Proteomes" id="UP000194127">
    <property type="component" value="Unassembled WGS sequence"/>
</dbReference>
<proteinExistence type="predicted"/>
<organism evidence="3 4">
    <name type="scientific">Postia placenta MAD-698-R-SB12</name>
    <dbReference type="NCBI Taxonomy" id="670580"/>
    <lineage>
        <taxon>Eukaryota</taxon>
        <taxon>Fungi</taxon>
        <taxon>Dikarya</taxon>
        <taxon>Basidiomycota</taxon>
        <taxon>Agaricomycotina</taxon>
        <taxon>Agaricomycetes</taxon>
        <taxon>Polyporales</taxon>
        <taxon>Adustoporiaceae</taxon>
        <taxon>Rhodonia</taxon>
    </lineage>
</organism>
<evidence type="ECO:0000313" key="4">
    <source>
        <dbReference type="Proteomes" id="UP000194127"/>
    </source>
</evidence>
<dbReference type="SUPFAM" id="SSF53474">
    <property type="entry name" value="alpha/beta-Hydrolases"/>
    <property type="match status" value="1"/>
</dbReference>
<dbReference type="STRING" id="670580.A0A1X6NET6"/>
<sequence length="514" mass="57271">MRSVSEGTTASTLTSGSQFTSPPSLGVSTGPTSPSFSNPDGLSEFVDRDVIPPKPLDGPRTLVLCFDGTGDQFDSDNSNVVLLFSMLMKDSPSEQMVYYQAGIGTYTIPQIATPMWSNFSKTLDEMIAWNLDAHVMAGYEFLMTNYQSGDKICLFGFSRGAYTARALAGMVHKVGLLPRCNHQQVPFAYKMFTRTDEVGWKQSTAFKKAFTMDVDIEFIGVWDTVCSVGLIPRTLPFTSSNTAIRTFRHALSLDEHRAKFKANHYNYPTEEEGKLGTQPGDMPKSGAKKRWATKKTKTDFEAQFAAQEFHNHKTDVLEVWFAGCHCDVGGGSVPNDDTRNLARIPLRWMIRQCFLTKTGIRFHADGLRSVGLDPEALFPVVKPRPAALYSLPSADADHVRDTTGATLVDTSIPQSEEEEDYRDALCPIYDQLKLAPYWWVLEVVPLAHRVQNALHQWFDKLYVNMGRGRIVPTHEPFNVHRSVDIRLKAGALAAGGPYKPNAVYPSSMQINWVD</sequence>
<reference evidence="3 4" key="1">
    <citation type="submission" date="2017-04" db="EMBL/GenBank/DDBJ databases">
        <title>Genome Sequence of the Model Brown-Rot Fungus Postia placenta SB12.</title>
        <authorList>
            <consortium name="DOE Joint Genome Institute"/>
            <person name="Gaskell J."/>
            <person name="Kersten P."/>
            <person name="Larrondo L.F."/>
            <person name="Canessa P."/>
            <person name="Martinez D."/>
            <person name="Hibbett D."/>
            <person name="Schmoll M."/>
            <person name="Kubicek C.P."/>
            <person name="Martinez A.T."/>
            <person name="Yadav J."/>
            <person name="Master E."/>
            <person name="Magnuson J.K."/>
            <person name="James T."/>
            <person name="Yaver D."/>
            <person name="Berka R."/>
            <person name="Labutti K."/>
            <person name="Lipzen A."/>
            <person name="Aerts A."/>
            <person name="Barry K."/>
            <person name="Henrissat B."/>
            <person name="Blanchette R."/>
            <person name="Grigoriev I."/>
            <person name="Cullen D."/>
        </authorList>
    </citation>
    <scope>NUCLEOTIDE SEQUENCE [LARGE SCALE GENOMIC DNA]</scope>
    <source>
        <strain evidence="3 4">MAD-698-R-SB12</strain>
    </source>
</reference>
<dbReference type="PANTHER" id="PTHR33840">
    <property type="match status" value="1"/>
</dbReference>
<feature type="compositionally biased region" description="Polar residues" evidence="1">
    <location>
        <begin position="1"/>
        <end position="40"/>
    </location>
</feature>
<dbReference type="AlphaFoldDB" id="A0A1X6NET6"/>